<name>A0ABD2QF97_9PLAT</name>
<dbReference type="EMBL" id="JBJKFK010000291">
    <property type="protein sequence ID" value="KAL3318073.1"/>
    <property type="molecule type" value="Genomic_DNA"/>
</dbReference>
<accession>A0ABD2QF97</accession>
<dbReference type="AlphaFoldDB" id="A0ABD2QF97"/>
<comment type="caution">
    <text evidence="1">The sequence shown here is derived from an EMBL/GenBank/DDBJ whole genome shotgun (WGS) entry which is preliminary data.</text>
</comment>
<protein>
    <submittedName>
        <fullName evidence="1">Uncharacterized protein</fullName>
    </submittedName>
</protein>
<gene>
    <name evidence="1" type="ORF">Ciccas_003271</name>
</gene>
<sequence length="99" mass="11067">MNKFSEIRITGPCAGVEVSKLNSTGHSQNMIEVSWTMAASHLSAILFYKIEGQAEGDQWRLLVSRLPEHRSLIVLAATGEDRGRRRTTLTDFGSNISYR</sequence>
<organism evidence="1 2">
    <name type="scientific">Cichlidogyrus casuarinus</name>
    <dbReference type="NCBI Taxonomy" id="1844966"/>
    <lineage>
        <taxon>Eukaryota</taxon>
        <taxon>Metazoa</taxon>
        <taxon>Spiralia</taxon>
        <taxon>Lophotrochozoa</taxon>
        <taxon>Platyhelminthes</taxon>
        <taxon>Monogenea</taxon>
        <taxon>Monopisthocotylea</taxon>
        <taxon>Dactylogyridea</taxon>
        <taxon>Ancyrocephalidae</taxon>
        <taxon>Cichlidogyrus</taxon>
    </lineage>
</organism>
<reference evidence="1 2" key="1">
    <citation type="submission" date="2024-11" db="EMBL/GenBank/DDBJ databases">
        <title>Adaptive evolution of stress response genes in parasites aligns with host niche diversity.</title>
        <authorList>
            <person name="Hahn C."/>
            <person name="Resl P."/>
        </authorList>
    </citation>
    <scope>NUCLEOTIDE SEQUENCE [LARGE SCALE GENOMIC DNA]</scope>
    <source>
        <strain evidence="1">EGGRZ-B1_66</strain>
        <tissue evidence="1">Body</tissue>
    </source>
</reference>
<evidence type="ECO:0000313" key="1">
    <source>
        <dbReference type="EMBL" id="KAL3318073.1"/>
    </source>
</evidence>
<proteinExistence type="predicted"/>
<dbReference type="Proteomes" id="UP001626550">
    <property type="component" value="Unassembled WGS sequence"/>
</dbReference>
<keyword evidence="2" id="KW-1185">Reference proteome</keyword>
<evidence type="ECO:0000313" key="2">
    <source>
        <dbReference type="Proteomes" id="UP001626550"/>
    </source>
</evidence>